<reference evidence="1 2" key="1">
    <citation type="journal article" date="2019" name="Sci. Rep.">
        <title>A high-quality genome of Eragrostis curvula grass provides insights into Poaceae evolution and supports new strategies to enhance forage quality.</title>
        <authorList>
            <person name="Carballo J."/>
            <person name="Santos B.A.C.M."/>
            <person name="Zappacosta D."/>
            <person name="Garbus I."/>
            <person name="Selva J.P."/>
            <person name="Gallo C.A."/>
            <person name="Diaz A."/>
            <person name="Albertini E."/>
            <person name="Caccamo M."/>
            <person name="Echenique V."/>
        </authorList>
    </citation>
    <scope>NUCLEOTIDE SEQUENCE [LARGE SCALE GENOMIC DNA]</scope>
    <source>
        <strain evidence="2">cv. Victoria</strain>
        <tissue evidence="1">Leaf</tissue>
    </source>
</reference>
<dbReference type="InterPro" id="IPR012871">
    <property type="entry name" value="DUF1668_ORYSA"/>
</dbReference>
<dbReference type="EMBL" id="RWGY01000007">
    <property type="protein sequence ID" value="TVU41746.1"/>
    <property type="molecule type" value="Genomic_DNA"/>
</dbReference>
<organism evidence="1 2">
    <name type="scientific">Eragrostis curvula</name>
    <name type="common">weeping love grass</name>
    <dbReference type="NCBI Taxonomy" id="38414"/>
    <lineage>
        <taxon>Eukaryota</taxon>
        <taxon>Viridiplantae</taxon>
        <taxon>Streptophyta</taxon>
        <taxon>Embryophyta</taxon>
        <taxon>Tracheophyta</taxon>
        <taxon>Spermatophyta</taxon>
        <taxon>Magnoliopsida</taxon>
        <taxon>Liliopsida</taxon>
        <taxon>Poales</taxon>
        <taxon>Poaceae</taxon>
        <taxon>PACMAD clade</taxon>
        <taxon>Chloridoideae</taxon>
        <taxon>Eragrostideae</taxon>
        <taxon>Eragrostidinae</taxon>
        <taxon>Eragrostis</taxon>
    </lineage>
</organism>
<name>A0A5J9W1I7_9POAL</name>
<keyword evidence="2" id="KW-1185">Reference proteome</keyword>
<dbReference type="SUPFAM" id="SSF117281">
    <property type="entry name" value="Kelch motif"/>
    <property type="match status" value="1"/>
</dbReference>
<dbReference type="PANTHER" id="PTHR33085:SF102">
    <property type="entry name" value="DUF1618 DOMAIN-CONTAINING PROTEIN"/>
    <property type="match status" value="1"/>
</dbReference>
<evidence type="ECO:0000313" key="1">
    <source>
        <dbReference type="EMBL" id="TVU41746.1"/>
    </source>
</evidence>
<protein>
    <submittedName>
        <fullName evidence="1">Uncharacterized protein</fullName>
    </submittedName>
</protein>
<dbReference type="InterPro" id="IPR015915">
    <property type="entry name" value="Kelch-typ_b-propeller"/>
</dbReference>
<accession>A0A5J9W1I7</accession>
<gene>
    <name evidence="1" type="ORF">EJB05_15292</name>
</gene>
<feature type="non-terminal residue" evidence="1">
    <location>
        <position position="1"/>
    </location>
</feature>
<comment type="caution">
    <text evidence="1">The sequence shown here is derived from an EMBL/GenBank/DDBJ whole genome shotgun (WGS) entry which is preliminary data.</text>
</comment>
<dbReference type="AlphaFoldDB" id="A0A5J9W1I7"/>
<dbReference type="Proteomes" id="UP000324897">
    <property type="component" value="Chromosome 4"/>
</dbReference>
<dbReference type="Pfam" id="PF07893">
    <property type="entry name" value="DUF1668"/>
    <property type="match status" value="1"/>
</dbReference>
<dbReference type="Gramene" id="TVU41746">
    <property type="protein sequence ID" value="TVU41746"/>
    <property type="gene ID" value="EJB05_15292"/>
</dbReference>
<sequence length="498" mass="55599">MRSSCTAGRRSQESAADQFHSCSAALTVSDEHHITACSLRIVRDRIQEIELKMNRRFVNLVTANYKSRMYSLHRLDVSKHLFYPSTAEAEAANQKENNNGGKPPRIEQLRRLPAPSVRLQSYLGDNLWSSLDSFSLLSPDGARILHTNEEGHAVLCDVDSCSTKTMPSLAVPKGWRPISFFAGAGEESLYVMRSVPATSSVNFEVLHLCGGSPKHDNKRQRPHYLRGVSPSLKWQPLPPLPIAENESPRIQSSTLLDDGRVICVSAATYSMSEQQDAACTYCFDTESHEWWRAGDWPLPFDGRAVHVPELDTWLGFCPDGDDPNHLCAVDLSAVAAMAAPRDPPMLTQVWEDFIPPPMEWKSIVLNRRVPGVAHHTTKEWHPMGHNLVNLGSGRFCISKMFDVEEKLSLSYSFDDDSRTVGEFAVLTGVEVDRGGEGGGLRMVKHKSKRYMFTSDCIKWCRGEVEGVRRCSNSIAIRRRPPSLSAALPKIQLARLSEN</sequence>
<dbReference type="PANTHER" id="PTHR33085">
    <property type="entry name" value="OS12G0113100 PROTEIN-RELATED"/>
    <property type="match status" value="1"/>
</dbReference>
<proteinExistence type="predicted"/>
<evidence type="ECO:0000313" key="2">
    <source>
        <dbReference type="Proteomes" id="UP000324897"/>
    </source>
</evidence>